<dbReference type="InParanoid" id="D4H1H4"/>
<dbReference type="Proteomes" id="UP000002012">
    <property type="component" value="Chromosome"/>
</dbReference>
<dbReference type="OrthoDB" id="9792289at2"/>
<accession>D4H1H4</accession>
<dbReference type="Pfam" id="PF17188">
    <property type="entry name" value="MucB_RseB_C"/>
    <property type="match status" value="1"/>
</dbReference>
<name>D4H1H4_DENA2</name>
<dbReference type="PaxDb" id="522772-Dacet_1971"/>
<feature type="signal peptide" evidence="1">
    <location>
        <begin position="1"/>
        <end position="19"/>
    </location>
</feature>
<dbReference type="InterPro" id="IPR033436">
    <property type="entry name" value="MucB/RseB_C"/>
</dbReference>
<dbReference type="Gene3D" id="2.50.20.10">
    <property type="entry name" value="Lipoprotein localisation LolA/LolB/LppX"/>
    <property type="match status" value="1"/>
</dbReference>
<keyword evidence="1" id="KW-0732">Signal</keyword>
<dbReference type="KEGG" id="dap:Dacet_1971"/>
<protein>
    <submittedName>
        <fullName evidence="3">Putative sigma E regulatory protein, MucB/RseB</fullName>
    </submittedName>
</protein>
<dbReference type="EMBL" id="CP001968">
    <property type="protein sequence ID" value="ADD68734.1"/>
    <property type="molecule type" value="Genomic_DNA"/>
</dbReference>
<dbReference type="RefSeq" id="WP_013011244.1">
    <property type="nucleotide sequence ID" value="NC_013943.1"/>
</dbReference>
<dbReference type="Gene3D" id="3.30.200.100">
    <property type="entry name" value="MucB/RseB, C-terminal domain"/>
    <property type="match status" value="1"/>
</dbReference>
<organism evidence="3 4">
    <name type="scientific">Denitrovibrio acetiphilus (strain DSM 12809 / NBRC 114555 / N2460)</name>
    <dbReference type="NCBI Taxonomy" id="522772"/>
    <lineage>
        <taxon>Bacteria</taxon>
        <taxon>Pseudomonadati</taxon>
        <taxon>Deferribacterota</taxon>
        <taxon>Deferribacteres</taxon>
        <taxon>Deferribacterales</taxon>
        <taxon>Geovibrionaceae</taxon>
        <taxon>Denitrovibrio</taxon>
    </lineage>
</organism>
<evidence type="ECO:0000259" key="2">
    <source>
        <dbReference type="Pfam" id="PF17188"/>
    </source>
</evidence>
<proteinExistence type="predicted"/>
<evidence type="ECO:0000256" key="1">
    <source>
        <dbReference type="SAM" id="SignalP"/>
    </source>
</evidence>
<gene>
    <name evidence="3" type="ordered locus">Dacet_1971</name>
</gene>
<evidence type="ECO:0000313" key="4">
    <source>
        <dbReference type="Proteomes" id="UP000002012"/>
    </source>
</evidence>
<keyword evidence="4" id="KW-1185">Reference proteome</keyword>
<dbReference type="eggNOG" id="COG3026">
    <property type="taxonomic scope" value="Bacteria"/>
</dbReference>
<dbReference type="InterPro" id="IPR038484">
    <property type="entry name" value="MucB/RseB_C_sf"/>
</dbReference>
<dbReference type="STRING" id="522772.Dacet_1971"/>
<reference evidence="3 4" key="1">
    <citation type="journal article" date="2010" name="Stand. Genomic Sci.">
        <title>Complete genome sequence of Denitrovibrio acetiphilus type strain (N2460).</title>
        <authorList>
            <person name="Kiss H."/>
            <person name="Lang E."/>
            <person name="Lapidus A."/>
            <person name="Copeland A."/>
            <person name="Nolan M."/>
            <person name="Glavina Del Rio T."/>
            <person name="Chen F."/>
            <person name="Lucas S."/>
            <person name="Tice H."/>
            <person name="Cheng J.F."/>
            <person name="Han C."/>
            <person name="Goodwin L."/>
            <person name="Pitluck S."/>
            <person name="Liolios K."/>
            <person name="Pati A."/>
            <person name="Ivanova N."/>
            <person name="Mavromatis K."/>
            <person name="Chen A."/>
            <person name="Palaniappan K."/>
            <person name="Land M."/>
            <person name="Hauser L."/>
            <person name="Chang Y.J."/>
            <person name="Jeffries C.D."/>
            <person name="Detter J.C."/>
            <person name="Brettin T."/>
            <person name="Spring S."/>
            <person name="Rohde M."/>
            <person name="Goker M."/>
            <person name="Woyke T."/>
            <person name="Bristow J."/>
            <person name="Eisen J.A."/>
            <person name="Markowitz V."/>
            <person name="Hugenholtz P."/>
            <person name="Kyrpides N.C."/>
            <person name="Klenk H.P."/>
        </authorList>
    </citation>
    <scope>NUCLEOTIDE SEQUENCE [LARGE SCALE GENOMIC DNA]</scope>
    <source>
        <strain evidence="4">DSM 12809 / NBRC 114555 / N2460</strain>
    </source>
</reference>
<dbReference type="AlphaFoldDB" id="D4H1H4"/>
<evidence type="ECO:0000313" key="3">
    <source>
        <dbReference type="EMBL" id="ADD68734.1"/>
    </source>
</evidence>
<dbReference type="HOGENOM" id="CLU_1154728_0_0_0"/>
<sequence length="250" mass="29126" precursor="true">MKKLTLLLCLLIVAYSGYAAEQVYFKIAVNENDYSTFLTDRISTRKKTLQYLATKMRQYVFHPGSLNRDYYTVTENRGIKYFDRDVVQYDITPVKHDRFRHVLLVDQKKDVVIRKEVYDTNGKLVFSFTSLDRESTEHVDDADSHPDPDSDAVHIAAASVHHDAFNGYFVTADRELKDGTKHISFSDGLNRFSIFRKKINTEPTEQKRILYGNYIYRKKVGKELFTVVGTIPFEEMDDLINNIVKLEEKK</sequence>
<feature type="chain" id="PRO_5003058256" evidence="1">
    <location>
        <begin position="20"/>
        <end position="250"/>
    </location>
</feature>
<feature type="domain" description="MucB/RseB C-terminal" evidence="2">
    <location>
        <begin position="177"/>
        <end position="243"/>
    </location>
</feature>